<evidence type="ECO:0000259" key="6">
    <source>
        <dbReference type="Pfam" id="PF13664"/>
    </source>
</evidence>
<keyword evidence="2 5" id="KW-0812">Transmembrane</keyword>
<name>A0AA40D9X1_9PEZI</name>
<feature type="transmembrane region" description="Helical" evidence="5">
    <location>
        <begin position="85"/>
        <end position="105"/>
    </location>
</feature>
<evidence type="ECO:0000256" key="5">
    <source>
        <dbReference type="SAM" id="Phobius"/>
    </source>
</evidence>
<keyword evidence="3 5" id="KW-1133">Transmembrane helix</keyword>
<feature type="transmembrane region" description="Helical" evidence="5">
    <location>
        <begin position="163"/>
        <end position="182"/>
    </location>
</feature>
<evidence type="ECO:0000313" key="8">
    <source>
        <dbReference type="Proteomes" id="UP001174997"/>
    </source>
</evidence>
<dbReference type="PANTHER" id="PTHR23241">
    <property type="entry name" value="LATE EMBRYOGENESIS ABUNDANT PLANTS LEA-RELATED"/>
    <property type="match status" value="1"/>
</dbReference>
<evidence type="ECO:0000256" key="2">
    <source>
        <dbReference type="ARBA" id="ARBA00022692"/>
    </source>
</evidence>
<dbReference type="AlphaFoldDB" id="A0AA40D9X1"/>
<comment type="subcellular location">
    <subcellularLocation>
        <location evidence="1">Membrane</location>
    </subcellularLocation>
</comment>
<accession>A0AA40D9X1</accession>
<evidence type="ECO:0000313" key="7">
    <source>
        <dbReference type="EMBL" id="KAK0666024.1"/>
    </source>
</evidence>
<evidence type="ECO:0000256" key="1">
    <source>
        <dbReference type="ARBA" id="ARBA00004370"/>
    </source>
</evidence>
<sequence length="186" mass="20614">MSSTCSLLTAALPPLHLLCFSSLLGATLYQSFVMTKISFRSLPKPAFRSLQKQVWPFYFRAQTIMIIVNAVTVPRNVIFPLGAGLMSWIPHAVATTLAMLNVFIFEPATQKAMVQVTHQETRDALSCNTREYHQNKGMEGSTASTSAVMVVVMRKFSFSHAMCIHLNLLTLGAILAYGWTLASRIQ</sequence>
<protein>
    <recommendedName>
        <fullName evidence="6">TMEM205-like domain-containing protein</fullName>
    </recommendedName>
</protein>
<dbReference type="InterPro" id="IPR053009">
    <property type="entry name" value="Xanthocillin_Biosynth-Assoc"/>
</dbReference>
<dbReference type="GO" id="GO:0016020">
    <property type="term" value="C:membrane"/>
    <property type="evidence" value="ECO:0007669"/>
    <property type="project" value="UniProtKB-SubCell"/>
</dbReference>
<keyword evidence="4 5" id="KW-0472">Membrane</keyword>
<keyword evidence="8" id="KW-1185">Reference proteome</keyword>
<organism evidence="7 8">
    <name type="scientific">Cercophora samala</name>
    <dbReference type="NCBI Taxonomy" id="330535"/>
    <lineage>
        <taxon>Eukaryota</taxon>
        <taxon>Fungi</taxon>
        <taxon>Dikarya</taxon>
        <taxon>Ascomycota</taxon>
        <taxon>Pezizomycotina</taxon>
        <taxon>Sordariomycetes</taxon>
        <taxon>Sordariomycetidae</taxon>
        <taxon>Sordariales</taxon>
        <taxon>Lasiosphaeriaceae</taxon>
        <taxon>Cercophora</taxon>
    </lineage>
</organism>
<feature type="transmembrane region" description="Helical" evidence="5">
    <location>
        <begin position="54"/>
        <end position="73"/>
    </location>
</feature>
<feature type="domain" description="TMEM205-like" evidence="6">
    <location>
        <begin position="18"/>
        <end position="115"/>
    </location>
</feature>
<dbReference type="EMBL" id="JAULSY010000096">
    <property type="protein sequence ID" value="KAK0666024.1"/>
    <property type="molecule type" value="Genomic_DNA"/>
</dbReference>
<dbReference type="Pfam" id="PF13664">
    <property type="entry name" value="DUF4149"/>
    <property type="match status" value="1"/>
</dbReference>
<feature type="transmembrane region" description="Helical" evidence="5">
    <location>
        <begin position="15"/>
        <end position="33"/>
    </location>
</feature>
<evidence type="ECO:0000256" key="4">
    <source>
        <dbReference type="ARBA" id="ARBA00023136"/>
    </source>
</evidence>
<reference evidence="7" key="1">
    <citation type="submission" date="2023-06" db="EMBL/GenBank/DDBJ databases">
        <title>Genome-scale phylogeny and comparative genomics of the fungal order Sordariales.</title>
        <authorList>
            <consortium name="Lawrence Berkeley National Laboratory"/>
            <person name="Hensen N."/>
            <person name="Bonometti L."/>
            <person name="Westerberg I."/>
            <person name="Brannstrom I.O."/>
            <person name="Guillou S."/>
            <person name="Cros-Aarteil S."/>
            <person name="Calhoun S."/>
            <person name="Haridas S."/>
            <person name="Kuo A."/>
            <person name="Mondo S."/>
            <person name="Pangilinan J."/>
            <person name="Riley R."/>
            <person name="Labutti K."/>
            <person name="Andreopoulos B."/>
            <person name="Lipzen A."/>
            <person name="Chen C."/>
            <person name="Yanf M."/>
            <person name="Daum C."/>
            <person name="Ng V."/>
            <person name="Clum A."/>
            <person name="Steindorff A."/>
            <person name="Ohm R."/>
            <person name="Martin F."/>
            <person name="Silar P."/>
            <person name="Natvig D."/>
            <person name="Lalanne C."/>
            <person name="Gautier V."/>
            <person name="Ament-Velasquez S.L."/>
            <person name="Kruys A."/>
            <person name="Hutchinson M.I."/>
            <person name="Powell A.J."/>
            <person name="Barry K."/>
            <person name="Miller A.N."/>
            <person name="Grigoriev I.V."/>
            <person name="Debuchy R."/>
            <person name="Gladieux P."/>
            <person name="Thoren M.H."/>
            <person name="Johannesson H."/>
        </authorList>
    </citation>
    <scope>NUCLEOTIDE SEQUENCE</scope>
    <source>
        <strain evidence="7">CBS 307.81</strain>
    </source>
</reference>
<dbReference type="PANTHER" id="PTHR23241:SF102">
    <property type="entry name" value="LD23009P"/>
    <property type="match status" value="1"/>
</dbReference>
<dbReference type="Proteomes" id="UP001174997">
    <property type="component" value="Unassembled WGS sequence"/>
</dbReference>
<evidence type="ECO:0000256" key="3">
    <source>
        <dbReference type="ARBA" id="ARBA00022989"/>
    </source>
</evidence>
<comment type="caution">
    <text evidence="7">The sequence shown here is derived from an EMBL/GenBank/DDBJ whole genome shotgun (WGS) entry which is preliminary data.</text>
</comment>
<gene>
    <name evidence="7" type="ORF">QBC41DRAFT_281695</name>
</gene>
<proteinExistence type="predicted"/>
<dbReference type="InterPro" id="IPR025423">
    <property type="entry name" value="TMEM205-like"/>
</dbReference>